<dbReference type="Gene3D" id="3.50.80.10">
    <property type="entry name" value="D-tyrosyl-tRNA(Tyr) deacylase"/>
    <property type="match status" value="1"/>
</dbReference>
<dbReference type="GO" id="GO:0019478">
    <property type="term" value="P:D-amino acid catabolic process"/>
    <property type="evidence" value="ECO:0007669"/>
    <property type="project" value="UniProtKB-UniRule"/>
</dbReference>
<dbReference type="SUPFAM" id="SSF69500">
    <property type="entry name" value="DTD-like"/>
    <property type="match status" value="1"/>
</dbReference>
<protein>
    <recommendedName>
        <fullName evidence="2">D-aminoacyl-tRNA deacylase</fullName>
        <shortName evidence="2">DTD</shortName>
        <ecNumber evidence="2">3.1.1.96</ecNumber>
    </recommendedName>
    <alternativeName>
        <fullName evidence="2">Gly-tRNA(Ala) deacylase</fullName>
        <ecNumber evidence="2">3.1.1.-</ecNumber>
    </alternativeName>
</protein>
<comment type="catalytic activity">
    <reaction evidence="2">
        <text>a D-aminoacyl-tRNA + H2O = a tRNA + a D-alpha-amino acid + H(+)</text>
        <dbReference type="Rhea" id="RHEA:13953"/>
        <dbReference type="Rhea" id="RHEA-COMP:10123"/>
        <dbReference type="Rhea" id="RHEA-COMP:10124"/>
        <dbReference type="ChEBI" id="CHEBI:15377"/>
        <dbReference type="ChEBI" id="CHEBI:15378"/>
        <dbReference type="ChEBI" id="CHEBI:59871"/>
        <dbReference type="ChEBI" id="CHEBI:78442"/>
        <dbReference type="ChEBI" id="CHEBI:79333"/>
        <dbReference type="EC" id="3.1.1.96"/>
    </reaction>
</comment>
<dbReference type="EC" id="3.1.1.96" evidence="2"/>
<keyword evidence="2" id="KW-0378">Hydrolase</keyword>
<dbReference type="Proteomes" id="UP000600171">
    <property type="component" value="Unassembled WGS sequence"/>
</dbReference>
<comment type="subunit">
    <text evidence="2">Homodimer.</text>
</comment>
<dbReference type="GO" id="GO:0051500">
    <property type="term" value="F:D-tyrosyl-tRNA(Tyr) deacylase activity"/>
    <property type="evidence" value="ECO:0007669"/>
    <property type="project" value="TreeGrafter"/>
</dbReference>
<comment type="subcellular location">
    <subcellularLocation>
        <location evidence="2">Cytoplasm</location>
    </subcellularLocation>
</comment>
<organism evidence="3 4">
    <name type="scientific">Rothia aerolata</name>
    <dbReference type="NCBI Taxonomy" id="1812262"/>
    <lineage>
        <taxon>Bacteria</taxon>
        <taxon>Bacillati</taxon>
        <taxon>Actinomycetota</taxon>
        <taxon>Actinomycetes</taxon>
        <taxon>Micrococcales</taxon>
        <taxon>Micrococcaceae</taxon>
        <taxon>Rothia</taxon>
    </lineage>
</organism>
<dbReference type="FunFam" id="3.50.80.10:FF:000001">
    <property type="entry name" value="D-aminoacyl-tRNA deacylase"/>
    <property type="match status" value="1"/>
</dbReference>
<dbReference type="EC" id="3.1.1.-" evidence="2"/>
<evidence type="ECO:0000256" key="2">
    <source>
        <dbReference type="HAMAP-Rule" id="MF_00518"/>
    </source>
</evidence>
<dbReference type="HAMAP" id="MF_00518">
    <property type="entry name" value="Deacylase_Dtd"/>
    <property type="match status" value="1"/>
</dbReference>
<sequence>MRVVLQRVTEAQVEVEGKIVGQIQGPGLVALVGITHDDGEAEINKLAEKTLNQRIFEGEKSASDLGAPVLAISQFTLYADMKKGRRPSWSKAAPGPISEPLYEQYVEKLRELGARVETGIFGAEMKVSLTNDGPVTLILDSEDLL</sequence>
<evidence type="ECO:0000313" key="4">
    <source>
        <dbReference type="Proteomes" id="UP000600171"/>
    </source>
</evidence>
<comment type="domain">
    <text evidence="2">A Gly-cisPro motif from one monomer fits into the active site of the other monomer to allow specific chiral rejection of L-amino acids.</text>
</comment>
<accession>A0A917INE7</accession>
<comment type="catalytic activity">
    <reaction evidence="2">
        <text>glycyl-tRNA(Ala) + H2O = tRNA(Ala) + glycine + H(+)</text>
        <dbReference type="Rhea" id="RHEA:53744"/>
        <dbReference type="Rhea" id="RHEA-COMP:9657"/>
        <dbReference type="Rhea" id="RHEA-COMP:13640"/>
        <dbReference type="ChEBI" id="CHEBI:15377"/>
        <dbReference type="ChEBI" id="CHEBI:15378"/>
        <dbReference type="ChEBI" id="CHEBI:57305"/>
        <dbReference type="ChEBI" id="CHEBI:78442"/>
        <dbReference type="ChEBI" id="CHEBI:78522"/>
    </reaction>
</comment>
<dbReference type="RefSeq" id="WP_188358610.1">
    <property type="nucleotide sequence ID" value="NZ_BMDC01000001.1"/>
</dbReference>
<dbReference type="PANTHER" id="PTHR10472:SF5">
    <property type="entry name" value="D-AMINOACYL-TRNA DEACYLASE 1"/>
    <property type="match status" value="1"/>
</dbReference>
<keyword evidence="2" id="KW-0963">Cytoplasm</keyword>
<dbReference type="GO" id="GO:0043908">
    <property type="term" value="F:Ser(Gly)-tRNA(Ala) hydrolase activity"/>
    <property type="evidence" value="ECO:0007669"/>
    <property type="project" value="UniProtKB-UniRule"/>
</dbReference>
<dbReference type="CDD" id="cd00563">
    <property type="entry name" value="Dtyr_deacylase"/>
    <property type="match status" value="1"/>
</dbReference>
<dbReference type="GO" id="GO:0005737">
    <property type="term" value="C:cytoplasm"/>
    <property type="evidence" value="ECO:0007669"/>
    <property type="project" value="UniProtKB-SubCell"/>
</dbReference>
<comment type="similarity">
    <text evidence="1 2">Belongs to the DTD family.</text>
</comment>
<dbReference type="NCBIfam" id="TIGR00256">
    <property type="entry name" value="D-aminoacyl-tRNA deacylase"/>
    <property type="match status" value="1"/>
</dbReference>
<keyword evidence="4" id="KW-1185">Reference proteome</keyword>
<dbReference type="EMBL" id="BMDC01000001">
    <property type="protein sequence ID" value="GGH57824.1"/>
    <property type="molecule type" value="Genomic_DNA"/>
</dbReference>
<comment type="caution">
    <text evidence="3">The sequence shown here is derived from an EMBL/GenBank/DDBJ whole genome shotgun (WGS) entry which is preliminary data.</text>
</comment>
<dbReference type="Pfam" id="PF02580">
    <property type="entry name" value="Tyr_Deacylase"/>
    <property type="match status" value="1"/>
</dbReference>
<keyword evidence="2" id="KW-0694">RNA-binding</keyword>
<dbReference type="GO" id="GO:0106026">
    <property type="term" value="F:Gly-tRNA(Ala) deacylase activity"/>
    <property type="evidence" value="ECO:0007669"/>
    <property type="project" value="UniProtKB-UniRule"/>
</dbReference>
<comment type="function">
    <text evidence="2">An aminoacyl-tRNA editing enzyme that deacylates mischarged D-aminoacyl-tRNAs. Also deacylates mischarged glycyl-tRNA(Ala), protecting cells against glycine mischarging by AlaRS. Acts via tRNA-based rather than protein-based catalysis; rejects L-amino acids rather than detecting D-amino acids in the active site. By recycling D-aminoacyl-tRNA to D-amino acids and free tRNA molecules, this enzyme counteracts the toxicity associated with the formation of D-aminoacyl-tRNA entities in vivo and helps enforce protein L-homochirality.</text>
</comment>
<dbReference type="InterPro" id="IPR023509">
    <property type="entry name" value="DTD-like_sf"/>
</dbReference>
<dbReference type="GO" id="GO:0000049">
    <property type="term" value="F:tRNA binding"/>
    <property type="evidence" value="ECO:0007669"/>
    <property type="project" value="UniProtKB-UniRule"/>
</dbReference>
<gene>
    <name evidence="2 3" type="primary">dtd</name>
    <name evidence="3" type="ORF">GCM10007359_03380</name>
</gene>
<feature type="short sequence motif" description="Gly-cisPro motif, important for rejection of L-amino acids" evidence="2">
    <location>
        <begin position="133"/>
        <end position="134"/>
    </location>
</feature>
<dbReference type="AlphaFoldDB" id="A0A917INE7"/>
<dbReference type="InterPro" id="IPR003732">
    <property type="entry name" value="Daa-tRNA_deacyls_DTD"/>
</dbReference>
<dbReference type="PANTHER" id="PTHR10472">
    <property type="entry name" value="D-TYROSYL-TRNA TYR DEACYLASE"/>
    <property type="match status" value="1"/>
</dbReference>
<evidence type="ECO:0000313" key="3">
    <source>
        <dbReference type="EMBL" id="GGH57824.1"/>
    </source>
</evidence>
<reference evidence="3 4" key="1">
    <citation type="journal article" date="2014" name="Int. J. Syst. Evol. Microbiol.">
        <title>Complete genome sequence of Corynebacterium casei LMG S-19264T (=DSM 44701T), isolated from a smear-ripened cheese.</title>
        <authorList>
            <consortium name="US DOE Joint Genome Institute (JGI-PGF)"/>
            <person name="Walter F."/>
            <person name="Albersmeier A."/>
            <person name="Kalinowski J."/>
            <person name="Ruckert C."/>
        </authorList>
    </citation>
    <scope>NUCLEOTIDE SEQUENCE [LARGE SCALE GENOMIC DNA]</scope>
    <source>
        <strain evidence="3 4">CCM 8669</strain>
    </source>
</reference>
<evidence type="ECO:0000256" key="1">
    <source>
        <dbReference type="ARBA" id="ARBA00009673"/>
    </source>
</evidence>
<proteinExistence type="inferred from homology"/>
<keyword evidence="2" id="KW-0820">tRNA-binding</keyword>
<name>A0A917INE7_9MICC</name>